<feature type="region of interest" description="Disordered" evidence="14">
    <location>
        <begin position="1"/>
        <end position="28"/>
    </location>
</feature>
<feature type="transmembrane region" description="Helical" evidence="15">
    <location>
        <begin position="1333"/>
        <end position="1354"/>
    </location>
</feature>
<evidence type="ECO:0000256" key="6">
    <source>
        <dbReference type="ARBA" id="ARBA00022692"/>
    </source>
</evidence>
<evidence type="ECO:0000256" key="14">
    <source>
        <dbReference type="SAM" id="MobiDB-lite"/>
    </source>
</evidence>
<feature type="coiled-coil region" evidence="13">
    <location>
        <begin position="1127"/>
        <end position="1154"/>
    </location>
</feature>
<sequence>MASHMDDEDRDNYSDEETDSLNDLKATSPTPELKAWDLFRVLPPAKDLTAAESEARVNAILRWVKLLVCIIVFVIVLGCGIIAKGTILFMATQTSQSQRLEVCNRKLDPTGQRRYEVTLPVETRIAWTWVLFFALIVPDVLTFLRSARMCVFKSFKKPSWLDFATVLIAETLHTIGVGILAFVVFPELDVVKAVMLTNCVCLVPGILGLLSERGSVNKTLLRVAFDLLALAAQVTGLVVWPLVEHGGNGNSLWFIPLGLFLVSFGWWENFVSKHAALGVMRHIAQIKERAKKWRYFTYLFISVWKMIVLFITMIIVWTVHTNDANKLFAGFMDGFTNHAINATEVEMVNSTSNIATKEYVMMEVWYNSPLWVLLIQAASAHLCYITAKYACRIMIQGFSFALAVTITVPMTVSVAVVLCGLKSIDACYFYDVIPDYLFFRMPPYADLGEFLSKQHAWIWLVWLASQAWFTTHIWWPKCERLASTEKLFVAPMYSALLIDQSLALNRRNDDNDVDVVKDAAPKKGSKTPLEDYADNVSIASNMSDMLTNGSPSTDHITRIFACATMWHETKEEMMEMLKSIFRMDEDQCARRMAQQWLQFSDPDYYEFETHIFFDDAFLLPQKEYGASEGPMVNSWVKTLVATIDEAASHVHNTHVRLRAPKKVPTPYGGKLIWTLPGKTKLVTHLKDKNKIRHKKRWSQVMYMYYLLGHRLLEKRIPAERKEVIANNTYLLALDGDIDFHPNSVQLLVDLMKKNNELGAACGRIHPIGSGAMVWYQRFEYAVGHWLQKATEHVIGCVLCSPGCFSLFRGKALMDDNVMRKYTTRSEQARHYVQYDQGEDRWLCTLLLQRGYRVEYSAASDAYTHCPEGFIEFYNQRRRWVPSTMANIMDLLADYKRTVRINNNLSFNYMIYQGFLMVGSVLGPGTIFLMLVGAFVAAFKIDQWSSFTYNLVPVAIFMIICYFAKEETQLTAAMIISTLYGMVMIAVLVGIMMQISEDGPLAPSSLFFFIVSGQLILTGLLHPREIGCLPFGVIYYITVPSMYMLLIIYSLFNLNNVSWGTREVTVPLSQQKQQALEAEAKKSQKKGGVAGFLDGLRTKASASDPEDGAIEFSLAGLFKIMCCTYPKIVDEKQQLMRIADSLEALNRRMDSIERSMDGSAPALGSRRRSFSLLRTAGSNVPENLTTLVEASEVDEQMSDDSEGRYAPEVSKSVRDDLIDPFWTEDDDLKNGGIDFLTNEEEQFWKDLIDKYLYPLDEDLNQKEQIAMELKVLRDKTVFGFFMLNAMFVMILFLIQLNKDLLHLNWPLGVKSNISFEMKTKEIFIDNEYLELEPIGIVFLLSFAALLLIQFLAMLLHRFGTLSQILASTELEWYCTKKVDDITEESLMLKHGVEFARELQRLAGLGEEPKKKAKDDDTFERRFTIKGLEEESRKKHHVGSLAMTFETNFTSMDFGSQANPIIPRLTARRGTMEAFAHRRSSVLAERRKSMRMGSIEMGSESIPSERKSFNRRIDSVVSWRDADA</sequence>
<feature type="transmembrane region" description="Helical" evidence="15">
    <location>
        <begin position="164"/>
        <end position="185"/>
    </location>
</feature>
<keyword evidence="10" id="KW-0325">Glycoprotein</keyword>
<comment type="similarity">
    <text evidence="11">Belongs to the chitin synthase family. Class IV subfamily.</text>
</comment>
<evidence type="ECO:0000256" key="3">
    <source>
        <dbReference type="ARBA" id="ARBA00022475"/>
    </source>
</evidence>
<feature type="transmembrane region" description="Helical" evidence="15">
    <location>
        <begin position="914"/>
        <end position="940"/>
    </location>
</feature>
<evidence type="ECO:0000256" key="15">
    <source>
        <dbReference type="SAM" id="Phobius"/>
    </source>
</evidence>
<evidence type="ECO:0000259" key="16">
    <source>
        <dbReference type="Pfam" id="PF23000"/>
    </source>
</evidence>
<keyword evidence="4" id="KW-0328">Glycosyltransferase</keyword>
<dbReference type="EC" id="2.4.1.16" evidence="2"/>
<dbReference type="PANTHER" id="PTHR22914">
    <property type="entry name" value="CHITIN SYNTHASE"/>
    <property type="match status" value="1"/>
</dbReference>
<dbReference type="Pfam" id="PF03142">
    <property type="entry name" value="Chitin_synth_2"/>
    <property type="match status" value="1"/>
</dbReference>
<dbReference type="GO" id="GO:0005886">
    <property type="term" value="C:plasma membrane"/>
    <property type="evidence" value="ECO:0007669"/>
    <property type="project" value="UniProtKB-SubCell"/>
</dbReference>
<dbReference type="CDD" id="cd04190">
    <property type="entry name" value="Chitin_synth_C"/>
    <property type="match status" value="1"/>
</dbReference>
<feature type="transmembrane region" description="Helical" evidence="15">
    <location>
        <begin position="1032"/>
        <end position="1051"/>
    </location>
</feature>
<evidence type="ECO:0000256" key="13">
    <source>
        <dbReference type="SAM" id="Coils"/>
    </source>
</evidence>
<feature type="transmembrane region" description="Helical" evidence="15">
    <location>
        <begin position="1000"/>
        <end position="1020"/>
    </location>
</feature>
<evidence type="ECO:0000256" key="7">
    <source>
        <dbReference type="ARBA" id="ARBA00022989"/>
    </source>
</evidence>
<dbReference type="Pfam" id="PF23000">
    <property type="entry name" value="ChitinSynthase_IV_N"/>
    <property type="match status" value="1"/>
</dbReference>
<comment type="subcellular location">
    <subcellularLocation>
        <location evidence="1">Cell membrane</location>
        <topology evidence="1">Multi-pass membrane protein</topology>
    </subcellularLocation>
</comment>
<accession>A0A8S1DM54</accession>
<feature type="transmembrane region" description="Helical" evidence="15">
    <location>
        <begin position="946"/>
        <end position="963"/>
    </location>
</feature>
<proteinExistence type="inferred from homology"/>
<feature type="domain" description="Chitin synthase chs-1/2 N-terminal putative transporter" evidence="16">
    <location>
        <begin position="57"/>
        <end position="327"/>
    </location>
</feature>
<keyword evidence="6 15" id="KW-0812">Transmembrane</keyword>
<evidence type="ECO:0000256" key="5">
    <source>
        <dbReference type="ARBA" id="ARBA00022679"/>
    </source>
</evidence>
<dbReference type="InterPro" id="IPR004835">
    <property type="entry name" value="Chitin_synth"/>
</dbReference>
<dbReference type="PANTHER" id="PTHR22914:SF14">
    <property type="entry name" value="CHITIN SYNTHASE"/>
    <property type="match status" value="1"/>
</dbReference>
<keyword evidence="3" id="KW-1003">Cell membrane</keyword>
<dbReference type="EMBL" id="CADEPI010000229">
    <property type="protein sequence ID" value="CAB3381251.1"/>
    <property type="molecule type" value="Genomic_DNA"/>
</dbReference>
<keyword evidence="8 13" id="KW-0175">Coiled coil</keyword>
<organism evidence="17 18">
    <name type="scientific">Cloeon dipterum</name>
    <dbReference type="NCBI Taxonomy" id="197152"/>
    <lineage>
        <taxon>Eukaryota</taxon>
        <taxon>Metazoa</taxon>
        <taxon>Ecdysozoa</taxon>
        <taxon>Arthropoda</taxon>
        <taxon>Hexapoda</taxon>
        <taxon>Insecta</taxon>
        <taxon>Pterygota</taxon>
        <taxon>Palaeoptera</taxon>
        <taxon>Ephemeroptera</taxon>
        <taxon>Pisciforma</taxon>
        <taxon>Baetidae</taxon>
        <taxon>Cloeon</taxon>
    </lineage>
</organism>
<comment type="catalytic activity">
    <reaction evidence="12">
        <text>[(1-&gt;4)-N-acetyl-beta-D-glucosaminyl](n) + UDP-N-acetyl-alpha-D-glucosamine = [(1-&gt;4)-N-acetyl-beta-D-glucosaminyl](n+1) + UDP + H(+)</text>
        <dbReference type="Rhea" id="RHEA:16637"/>
        <dbReference type="Rhea" id="RHEA-COMP:9593"/>
        <dbReference type="Rhea" id="RHEA-COMP:9595"/>
        <dbReference type="ChEBI" id="CHEBI:15378"/>
        <dbReference type="ChEBI" id="CHEBI:17029"/>
        <dbReference type="ChEBI" id="CHEBI:57705"/>
        <dbReference type="ChEBI" id="CHEBI:58223"/>
        <dbReference type="EC" id="2.4.1.16"/>
    </reaction>
</comment>
<dbReference type="GO" id="GO:0006031">
    <property type="term" value="P:chitin biosynthetic process"/>
    <property type="evidence" value="ECO:0007669"/>
    <property type="project" value="TreeGrafter"/>
</dbReference>
<evidence type="ECO:0000313" key="17">
    <source>
        <dbReference type="EMBL" id="CAB3381251.1"/>
    </source>
</evidence>
<feature type="transmembrane region" description="Helical" evidence="15">
    <location>
        <begin position="125"/>
        <end position="144"/>
    </location>
</feature>
<evidence type="ECO:0000256" key="12">
    <source>
        <dbReference type="ARBA" id="ARBA00048014"/>
    </source>
</evidence>
<feature type="transmembrane region" description="Helical" evidence="15">
    <location>
        <begin position="191"/>
        <end position="211"/>
    </location>
</feature>
<evidence type="ECO:0000256" key="4">
    <source>
        <dbReference type="ARBA" id="ARBA00022676"/>
    </source>
</evidence>
<keyword evidence="9 15" id="KW-0472">Membrane</keyword>
<dbReference type="InterPro" id="IPR055120">
    <property type="entry name" value="Chs-1/2_IV_N"/>
</dbReference>
<evidence type="ECO:0000256" key="10">
    <source>
        <dbReference type="ARBA" id="ARBA00023180"/>
    </source>
</evidence>
<dbReference type="OrthoDB" id="370884at2759"/>
<feature type="transmembrane region" description="Helical" evidence="15">
    <location>
        <begin position="1276"/>
        <end position="1295"/>
    </location>
</feature>
<evidence type="ECO:0000256" key="9">
    <source>
        <dbReference type="ARBA" id="ARBA00023136"/>
    </source>
</evidence>
<evidence type="ECO:0000256" key="8">
    <source>
        <dbReference type="ARBA" id="ARBA00023054"/>
    </source>
</evidence>
<name>A0A8S1DM54_9INSE</name>
<feature type="transmembrane region" description="Helical" evidence="15">
    <location>
        <begin position="295"/>
        <end position="319"/>
    </location>
</feature>
<dbReference type="InterPro" id="IPR029044">
    <property type="entry name" value="Nucleotide-diphossugar_trans"/>
</dbReference>
<dbReference type="GO" id="GO:0004100">
    <property type="term" value="F:chitin synthase activity"/>
    <property type="evidence" value="ECO:0007669"/>
    <property type="project" value="UniProtKB-EC"/>
</dbReference>
<feature type="transmembrane region" description="Helical" evidence="15">
    <location>
        <begin position="223"/>
        <end position="240"/>
    </location>
</feature>
<gene>
    <name evidence="17" type="ORF">CLODIP_2_CD02702</name>
</gene>
<comment type="caution">
    <text evidence="17">The sequence shown here is derived from an EMBL/GenBank/DDBJ whole genome shotgun (WGS) entry which is preliminary data.</text>
</comment>
<reference evidence="17 18" key="1">
    <citation type="submission" date="2020-04" db="EMBL/GenBank/DDBJ databases">
        <authorList>
            <person name="Alioto T."/>
            <person name="Alioto T."/>
            <person name="Gomez Garrido J."/>
        </authorList>
    </citation>
    <scope>NUCLEOTIDE SEQUENCE [LARGE SCALE GENOMIC DNA]</scope>
</reference>
<dbReference type="FunFam" id="3.90.550.10:FF:000139">
    <property type="entry name" value="Chitin synthase 8"/>
    <property type="match status" value="1"/>
</dbReference>
<protein>
    <recommendedName>
        <fullName evidence="2">chitin synthase</fullName>
        <ecNumber evidence="2">2.4.1.16</ecNumber>
    </recommendedName>
</protein>
<keyword evidence="5" id="KW-0808">Transferase</keyword>
<feature type="transmembrane region" description="Helical" evidence="15">
    <location>
        <begin position="970"/>
        <end position="994"/>
    </location>
</feature>
<feature type="compositionally biased region" description="Basic and acidic residues" evidence="14">
    <location>
        <begin position="1"/>
        <end position="13"/>
    </location>
</feature>
<keyword evidence="18" id="KW-1185">Reference proteome</keyword>
<dbReference type="Gene3D" id="3.90.550.10">
    <property type="entry name" value="Spore Coat Polysaccharide Biosynthesis Protein SpsA, Chain A"/>
    <property type="match status" value="1"/>
</dbReference>
<feature type="transmembrane region" description="Helical" evidence="15">
    <location>
        <begin position="370"/>
        <end position="387"/>
    </location>
</feature>
<evidence type="ECO:0000313" key="18">
    <source>
        <dbReference type="Proteomes" id="UP000494165"/>
    </source>
</evidence>
<evidence type="ECO:0000256" key="2">
    <source>
        <dbReference type="ARBA" id="ARBA00012543"/>
    </source>
</evidence>
<dbReference type="SUPFAM" id="SSF53448">
    <property type="entry name" value="Nucleotide-diphospho-sugar transferases"/>
    <property type="match status" value="1"/>
</dbReference>
<feature type="transmembrane region" description="Helical" evidence="15">
    <location>
        <begin position="252"/>
        <end position="271"/>
    </location>
</feature>
<keyword evidence="7 15" id="KW-1133">Transmembrane helix</keyword>
<evidence type="ECO:0000256" key="1">
    <source>
        <dbReference type="ARBA" id="ARBA00004651"/>
    </source>
</evidence>
<feature type="transmembrane region" description="Helical" evidence="15">
    <location>
        <begin position="66"/>
        <end position="91"/>
    </location>
</feature>
<feature type="transmembrane region" description="Helical" evidence="15">
    <location>
        <begin position="399"/>
        <end position="424"/>
    </location>
</feature>
<dbReference type="Proteomes" id="UP000494165">
    <property type="component" value="Unassembled WGS sequence"/>
</dbReference>
<evidence type="ECO:0000256" key="11">
    <source>
        <dbReference type="ARBA" id="ARBA00046329"/>
    </source>
</evidence>